<evidence type="ECO:0000313" key="12">
    <source>
        <dbReference type="Proteomes" id="UP001501414"/>
    </source>
</evidence>
<feature type="transmembrane region" description="Helical" evidence="8">
    <location>
        <begin position="54"/>
        <end position="75"/>
    </location>
</feature>
<dbReference type="PANTHER" id="PTHR43357">
    <property type="entry name" value="INNER MEMBRANE ABC TRANSPORTER PERMEASE PROTEIN YDCV"/>
    <property type="match status" value="1"/>
</dbReference>
<name>A0ABP4I3G0_9PSEU</name>
<keyword evidence="12" id="KW-1185">Reference proteome</keyword>
<feature type="transmembrane region" description="Helical" evidence="8">
    <location>
        <begin position="419"/>
        <end position="435"/>
    </location>
</feature>
<feature type="transmembrane region" description="Helical" evidence="8">
    <location>
        <begin position="95"/>
        <end position="120"/>
    </location>
</feature>
<feature type="domain" description="ABC transmembrane type-1" evidence="10">
    <location>
        <begin position="353"/>
        <end position="543"/>
    </location>
</feature>
<dbReference type="PANTHER" id="PTHR43357:SF3">
    <property type="entry name" value="FE(3+)-TRANSPORT SYSTEM PERMEASE PROTEIN FBPB 2"/>
    <property type="match status" value="1"/>
</dbReference>
<gene>
    <name evidence="11" type="ORF">GCM10009613_03080</name>
</gene>
<comment type="caution">
    <text evidence="11">The sequence shown here is derived from an EMBL/GenBank/DDBJ whole genome shotgun (WGS) entry which is preliminary data.</text>
</comment>
<dbReference type="PROSITE" id="PS50928">
    <property type="entry name" value="ABC_TM1"/>
    <property type="match status" value="2"/>
</dbReference>
<evidence type="ECO:0000259" key="10">
    <source>
        <dbReference type="PROSITE" id="PS50928"/>
    </source>
</evidence>
<keyword evidence="4" id="KW-0997">Cell inner membrane</keyword>
<reference evidence="12" key="1">
    <citation type="journal article" date="2019" name="Int. J. Syst. Evol. Microbiol.">
        <title>The Global Catalogue of Microorganisms (GCM) 10K type strain sequencing project: providing services to taxonomists for standard genome sequencing and annotation.</title>
        <authorList>
            <consortium name="The Broad Institute Genomics Platform"/>
            <consortium name="The Broad Institute Genome Sequencing Center for Infectious Disease"/>
            <person name="Wu L."/>
            <person name="Ma J."/>
        </authorList>
    </citation>
    <scope>NUCLEOTIDE SEQUENCE [LARGE SCALE GENOMIC DNA]</scope>
    <source>
        <strain evidence="12">JCM 11896</strain>
    </source>
</reference>
<dbReference type="SUPFAM" id="SSF161098">
    <property type="entry name" value="MetI-like"/>
    <property type="match status" value="2"/>
</dbReference>
<evidence type="ECO:0000256" key="7">
    <source>
        <dbReference type="ARBA" id="ARBA00023136"/>
    </source>
</evidence>
<dbReference type="InterPro" id="IPR035906">
    <property type="entry name" value="MetI-like_sf"/>
</dbReference>
<feature type="transmembrane region" description="Helical" evidence="8">
    <location>
        <begin position="521"/>
        <end position="544"/>
    </location>
</feature>
<keyword evidence="6 8" id="KW-1133">Transmembrane helix</keyword>
<dbReference type="InterPro" id="IPR000515">
    <property type="entry name" value="MetI-like"/>
</dbReference>
<feature type="transmembrane region" description="Helical" evidence="8">
    <location>
        <begin position="262"/>
        <end position="280"/>
    </location>
</feature>
<evidence type="ECO:0000256" key="5">
    <source>
        <dbReference type="ARBA" id="ARBA00022692"/>
    </source>
</evidence>
<evidence type="ECO:0000256" key="6">
    <source>
        <dbReference type="ARBA" id="ARBA00022989"/>
    </source>
</evidence>
<feature type="domain" description="ABC transmembrane type-1" evidence="10">
    <location>
        <begin position="98"/>
        <end position="281"/>
    </location>
</feature>
<feature type="transmembrane region" description="Helical" evidence="8">
    <location>
        <begin position="352"/>
        <end position="372"/>
    </location>
</feature>
<keyword evidence="7 8" id="KW-0472">Membrane</keyword>
<organism evidence="11 12">
    <name type="scientific">Pseudonocardia kongjuensis</name>
    <dbReference type="NCBI Taxonomy" id="102227"/>
    <lineage>
        <taxon>Bacteria</taxon>
        <taxon>Bacillati</taxon>
        <taxon>Actinomycetota</taxon>
        <taxon>Actinomycetes</taxon>
        <taxon>Pseudonocardiales</taxon>
        <taxon>Pseudonocardiaceae</taxon>
        <taxon>Pseudonocardia</taxon>
    </lineage>
</organism>
<feature type="region of interest" description="Disordered" evidence="9">
    <location>
        <begin position="548"/>
        <end position="577"/>
    </location>
</feature>
<feature type="transmembrane region" description="Helical" evidence="8">
    <location>
        <begin position="393"/>
        <end position="413"/>
    </location>
</feature>
<dbReference type="CDD" id="cd06261">
    <property type="entry name" value="TM_PBP2"/>
    <property type="match status" value="2"/>
</dbReference>
<comment type="subcellular location">
    <subcellularLocation>
        <location evidence="1">Cell inner membrane</location>
        <topology evidence="1">Multi-pass membrane protein</topology>
    </subcellularLocation>
    <subcellularLocation>
        <location evidence="8">Cell membrane</location>
        <topology evidence="8">Multi-pass membrane protein</topology>
    </subcellularLocation>
</comment>
<feature type="compositionally biased region" description="Pro residues" evidence="9">
    <location>
        <begin position="28"/>
        <end position="42"/>
    </location>
</feature>
<evidence type="ECO:0000256" key="2">
    <source>
        <dbReference type="ARBA" id="ARBA00022448"/>
    </source>
</evidence>
<protein>
    <submittedName>
        <fullName evidence="11">Iron ABC transporter permease</fullName>
    </submittedName>
</protein>
<dbReference type="Gene3D" id="1.10.3720.10">
    <property type="entry name" value="MetI-like"/>
    <property type="match status" value="2"/>
</dbReference>
<evidence type="ECO:0000256" key="3">
    <source>
        <dbReference type="ARBA" id="ARBA00022475"/>
    </source>
</evidence>
<feature type="transmembrane region" description="Helical" evidence="8">
    <location>
        <begin position="162"/>
        <end position="186"/>
    </location>
</feature>
<proteinExistence type="inferred from homology"/>
<dbReference type="Pfam" id="PF00528">
    <property type="entry name" value="BPD_transp_1"/>
    <property type="match status" value="2"/>
</dbReference>
<keyword evidence="3" id="KW-1003">Cell membrane</keyword>
<evidence type="ECO:0000256" key="1">
    <source>
        <dbReference type="ARBA" id="ARBA00004429"/>
    </source>
</evidence>
<evidence type="ECO:0000256" key="9">
    <source>
        <dbReference type="SAM" id="MobiDB-lite"/>
    </source>
</evidence>
<comment type="similarity">
    <text evidence="8">Belongs to the binding-protein-dependent transport system permease family.</text>
</comment>
<feature type="region of interest" description="Disordered" evidence="9">
    <location>
        <begin position="1"/>
        <end position="47"/>
    </location>
</feature>
<keyword evidence="5 8" id="KW-0812">Transmembrane</keyword>
<evidence type="ECO:0000313" key="11">
    <source>
        <dbReference type="EMBL" id="GAA1379804.1"/>
    </source>
</evidence>
<feature type="transmembrane region" description="Helical" evidence="8">
    <location>
        <begin position="480"/>
        <end position="501"/>
    </location>
</feature>
<evidence type="ECO:0000256" key="8">
    <source>
        <dbReference type="RuleBase" id="RU363032"/>
    </source>
</evidence>
<keyword evidence="2 8" id="KW-0813">Transport</keyword>
<accession>A0ABP4I3G0</accession>
<dbReference type="EMBL" id="BAAAJK010000001">
    <property type="protein sequence ID" value="GAA1379804.1"/>
    <property type="molecule type" value="Genomic_DNA"/>
</dbReference>
<feature type="transmembrane region" description="Helical" evidence="8">
    <location>
        <begin position="132"/>
        <end position="156"/>
    </location>
</feature>
<sequence length="577" mass="58640">MLHRTEGIHGTAGSAGTAGAGRSGTPGRPAPRPAGPPEPSVPAGPSARSRPPRLLVAAALVVAGLAALPLVWLLVRVAEADPDRVLALLARSRTVTLAVNSALLVALVSAGCLVLGLVTATLLARVRLPRPGLWWVLAALPLAVPSYLLAFAVLAVRPESRGLVPLVAVLVLACTPYVTLPAAAALRAADTGPEDAARTLGRGPVAAFCRVTLPQALPAALAGTLLAALYTLSDFGAPALLRYESFTWAVQAAYEGTIDRTGAAVTALVLAALTLLLVVAERTARRRWTRAGATTAVHRIPPARLGRGGTALAVTGLGTVAAVTLLGPPVVLVGRIVAAGGVSVDWARLASAAWSTLLLAGAAALLAVLMALPVGMLAARYRGRLVAGVESTAYLGQGLPGVVVGLSLVFFSLAVVPGLYQTAAVLVFGYAVLYLPKAVGATRASVERVPVEAEEVARTLGRSGPATWWAVTARQAWPGVAAGGLLVMVTAMKELPATLMLRPTGTDTLATQLWAQTSLGAYGAAAPAALALLLLACVPAALLVRAGTERPDRPGGPGRRRPADADAGRGSMTTGDR</sequence>
<dbReference type="Proteomes" id="UP001501414">
    <property type="component" value="Unassembled WGS sequence"/>
</dbReference>
<evidence type="ECO:0000256" key="4">
    <source>
        <dbReference type="ARBA" id="ARBA00022519"/>
    </source>
</evidence>
<feature type="transmembrane region" description="Helical" evidence="8">
    <location>
        <begin position="309"/>
        <end position="332"/>
    </location>
</feature>